<dbReference type="Pfam" id="PF04117">
    <property type="entry name" value="Mpv17_PMP22"/>
    <property type="match status" value="1"/>
</dbReference>
<evidence type="ECO:0000313" key="7">
    <source>
        <dbReference type="EMBL" id="MQM09833.1"/>
    </source>
</evidence>
<gene>
    <name evidence="7" type="ORF">Taro_042711</name>
</gene>
<comment type="caution">
    <text evidence="7">The sequence shown here is derived from an EMBL/GenBank/DDBJ whole genome shotgun (WGS) entry which is preliminary data.</text>
</comment>
<feature type="compositionally biased region" description="Low complexity" evidence="6">
    <location>
        <begin position="138"/>
        <end position="152"/>
    </location>
</feature>
<sequence length="397" mass="43664">MAAAYAVVSGVGCQMILRAPHTPSSKNTSCYASGELHNSVSLHGLPNLSLPGRHRGAYQSKRLLFYISKDGEGGRFRRSVPASVASEDLNTIPALSGKAGDQEDGIALGGEREHGVAGGSYHTEVLASEGGAAENLDAGSSLSASSSSSSGGEELKVQRVEQMADRAINATIVLVAGTAVVTKLLTIDHDYWHGWTLYEILKYAPQHNWIAYEEALKTNPVLAKMMISGIVYALGDWIAQCYEGKPLFEFDRVRMFRSGLAGFTLHGSLSHYYYHFCEALFPFQDWWVVPAKVVFDQTAWSAIWNSIYFVVLGFLRFESSENIIGELKSTFWPMLTAGWKLWPFAHLITYGVIPVEQRLLWVDCVELIWVTILSTYSNEKSEARSSEATSQADRGSS</sequence>
<dbReference type="InterPro" id="IPR007248">
    <property type="entry name" value="Mpv17_PMP22"/>
</dbReference>
<evidence type="ECO:0000256" key="2">
    <source>
        <dbReference type="ARBA" id="ARBA00006824"/>
    </source>
</evidence>
<comment type="similarity">
    <text evidence="2">Belongs to the peroxisomal membrane protein PXMP2/4 family.</text>
</comment>
<keyword evidence="3" id="KW-0812">Transmembrane</keyword>
<dbReference type="GO" id="GO:0016020">
    <property type="term" value="C:membrane"/>
    <property type="evidence" value="ECO:0007669"/>
    <property type="project" value="UniProtKB-SubCell"/>
</dbReference>
<dbReference type="EMBL" id="NMUH01004485">
    <property type="protein sequence ID" value="MQM09833.1"/>
    <property type="molecule type" value="Genomic_DNA"/>
</dbReference>
<dbReference type="OrthoDB" id="430207at2759"/>
<dbReference type="GO" id="GO:0005737">
    <property type="term" value="C:cytoplasm"/>
    <property type="evidence" value="ECO:0007669"/>
    <property type="project" value="TreeGrafter"/>
</dbReference>
<name>A0A843WEM0_COLES</name>
<keyword evidence="8" id="KW-1185">Reference proteome</keyword>
<feature type="region of interest" description="Disordered" evidence="6">
    <location>
        <begin position="137"/>
        <end position="156"/>
    </location>
</feature>
<dbReference type="PANTHER" id="PTHR11266">
    <property type="entry name" value="PEROXISOMAL MEMBRANE PROTEIN 2, PXMP2 MPV17"/>
    <property type="match status" value="1"/>
</dbReference>
<dbReference type="Proteomes" id="UP000652761">
    <property type="component" value="Unassembled WGS sequence"/>
</dbReference>
<evidence type="ECO:0000313" key="8">
    <source>
        <dbReference type="Proteomes" id="UP000652761"/>
    </source>
</evidence>
<evidence type="ECO:0008006" key="9">
    <source>
        <dbReference type="Google" id="ProtNLM"/>
    </source>
</evidence>
<reference evidence="7" key="1">
    <citation type="submission" date="2017-07" db="EMBL/GenBank/DDBJ databases">
        <title>Taro Niue Genome Assembly and Annotation.</title>
        <authorList>
            <person name="Atibalentja N."/>
            <person name="Keating K."/>
            <person name="Fields C.J."/>
        </authorList>
    </citation>
    <scope>NUCLEOTIDE SEQUENCE</scope>
    <source>
        <strain evidence="7">Niue_2</strain>
        <tissue evidence="7">Leaf</tissue>
    </source>
</reference>
<dbReference type="AlphaFoldDB" id="A0A843WEM0"/>
<keyword evidence="5" id="KW-0472">Membrane</keyword>
<evidence type="ECO:0000256" key="3">
    <source>
        <dbReference type="ARBA" id="ARBA00022692"/>
    </source>
</evidence>
<comment type="subcellular location">
    <subcellularLocation>
        <location evidence="1">Membrane</location>
        <topology evidence="1">Multi-pass membrane protein</topology>
    </subcellularLocation>
</comment>
<protein>
    <recommendedName>
        <fullName evidence="9">Peroxisomal membrane protein 2</fullName>
    </recommendedName>
</protein>
<evidence type="ECO:0000256" key="4">
    <source>
        <dbReference type="ARBA" id="ARBA00022989"/>
    </source>
</evidence>
<evidence type="ECO:0000256" key="5">
    <source>
        <dbReference type="ARBA" id="ARBA00023136"/>
    </source>
</evidence>
<proteinExistence type="inferred from homology"/>
<evidence type="ECO:0000256" key="6">
    <source>
        <dbReference type="SAM" id="MobiDB-lite"/>
    </source>
</evidence>
<keyword evidence="4" id="KW-1133">Transmembrane helix</keyword>
<evidence type="ECO:0000256" key="1">
    <source>
        <dbReference type="ARBA" id="ARBA00004141"/>
    </source>
</evidence>
<organism evidence="7 8">
    <name type="scientific">Colocasia esculenta</name>
    <name type="common">Wild taro</name>
    <name type="synonym">Arum esculentum</name>
    <dbReference type="NCBI Taxonomy" id="4460"/>
    <lineage>
        <taxon>Eukaryota</taxon>
        <taxon>Viridiplantae</taxon>
        <taxon>Streptophyta</taxon>
        <taxon>Embryophyta</taxon>
        <taxon>Tracheophyta</taxon>
        <taxon>Spermatophyta</taxon>
        <taxon>Magnoliopsida</taxon>
        <taxon>Liliopsida</taxon>
        <taxon>Araceae</taxon>
        <taxon>Aroideae</taxon>
        <taxon>Colocasieae</taxon>
        <taxon>Colocasia</taxon>
    </lineage>
</organism>
<accession>A0A843WEM0</accession>
<dbReference type="PANTHER" id="PTHR11266:SF121">
    <property type="entry name" value="OS09G0315000 PROTEIN"/>
    <property type="match status" value="1"/>
</dbReference>